<dbReference type="AlphaFoldDB" id="A0A6N2M3M2"/>
<organism evidence="1">
    <name type="scientific">Salix viminalis</name>
    <name type="common">Common osier</name>
    <name type="synonym">Basket willow</name>
    <dbReference type="NCBI Taxonomy" id="40686"/>
    <lineage>
        <taxon>Eukaryota</taxon>
        <taxon>Viridiplantae</taxon>
        <taxon>Streptophyta</taxon>
        <taxon>Embryophyta</taxon>
        <taxon>Tracheophyta</taxon>
        <taxon>Spermatophyta</taxon>
        <taxon>Magnoliopsida</taxon>
        <taxon>eudicotyledons</taxon>
        <taxon>Gunneridae</taxon>
        <taxon>Pentapetalae</taxon>
        <taxon>rosids</taxon>
        <taxon>fabids</taxon>
        <taxon>Malpighiales</taxon>
        <taxon>Salicaceae</taxon>
        <taxon>Saliceae</taxon>
        <taxon>Salix</taxon>
    </lineage>
</organism>
<reference evidence="1" key="1">
    <citation type="submission" date="2019-03" db="EMBL/GenBank/DDBJ databases">
        <authorList>
            <person name="Mank J."/>
            <person name="Almeida P."/>
        </authorList>
    </citation>
    <scope>NUCLEOTIDE SEQUENCE</scope>
    <source>
        <strain evidence="1">78183</strain>
    </source>
</reference>
<evidence type="ECO:0000313" key="1">
    <source>
        <dbReference type="EMBL" id="VFU48125.1"/>
    </source>
</evidence>
<proteinExistence type="predicted"/>
<gene>
    <name evidence="1" type="ORF">SVIM_LOCUS313193</name>
</gene>
<name>A0A6N2M3M2_SALVM</name>
<accession>A0A6N2M3M2</accession>
<dbReference type="EMBL" id="CAADRP010001685">
    <property type="protein sequence ID" value="VFU48125.1"/>
    <property type="molecule type" value="Genomic_DNA"/>
</dbReference>
<protein>
    <submittedName>
        <fullName evidence="1">Uncharacterized protein</fullName>
    </submittedName>
</protein>
<sequence>MRCLCRQTCAAYEDEILGAACPASVFNLATSKIELTLRSLKICCHGSVFNLATSKIELTLRFFNNRFAACCFFKQCRDDLPFTQNTAHSPCFSNDRLLLFKQCRDELPLVRTECAAGWRLKSWTKQSPSFGLNGALKEALEQIRICSRLEGLLLRKKTLSLGDSPEIHAQKTCSIESISINDDIDRFSMTSNPLDRLHIKEKEKVRPIGKVKLPRPPPTPHL</sequence>